<reference evidence="1 2" key="1">
    <citation type="submission" date="2011-10" db="EMBL/GenBank/DDBJ databases">
        <title>The Genome Sequence of Fusobacterium sp. 4_1_13.</title>
        <authorList>
            <consortium name="The Broad Institute Genome Sequencing Platform"/>
            <person name="Earl A."/>
            <person name="Ward D."/>
            <person name="Feldgarden M."/>
            <person name="Gevers D."/>
            <person name="Strauss J."/>
            <person name="Ambrose C."/>
            <person name="Allen-Vercoe E."/>
            <person name="Young S.K."/>
            <person name="Zeng Q."/>
            <person name="Gargeya S."/>
            <person name="Fitzgerald M."/>
            <person name="Haas B."/>
            <person name="Abouelleil A."/>
            <person name="Alvarado L."/>
            <person name="Arachchi H.M."/>
            <person name="Berlin A."/>
            <person name="Brown A."/>
            <person name="Chapman S.B."/>
            <person name="Chen Z."/>
            <person name="Dunbar C."/>
            <person name="Freedman E."/>
            <person name="Gearin G."/>
            <person name="Goldberg J."/>
            <person name="Griggs A."/>
            <person name="Gujja S."/>
            <person name="Heiman D."/>
            <person name="Howarth C."/>
            <person name="Larson L."/>
            <person name="Lui A."/>
            <person name="MacDonald P.J."/>
            <person name="Montmayeur A."/>
            <person name="Murphy C."/>
            <person name="Neiman D."/>
            <person name="Pearson M."/>
            <person name="Priest M."/>
            <person name="Roberts A."/>
            <person name="Saif S."/>
            <person name="Shea T."/>
            <person name="Shenoy N."/>
            <person name="Sisk P."/>
            <person name="Stolte C."/>
            <person name="Sykes S."/>
            <person name="Wortman J."/>
            <person name="Nusbaum C."/>
            <person name="Birren B."/>
        </authorList>
    </citation>
    <scope>NUCLEOTIDE SEQUENCE [LARGE SCALE GENOMIC DNA]</scope>
    <source>
        <strain evidence="1 2">4_1_13</strain>
    </source>
</reference>
<dbReference type="eggNOG" id="ENOG502ZBM2">
    <property type="taxonomic scope" value="Bacteria"/>
</dbReference>
<dbReference type="GeneID" id="79798931"/>
<dbReference type="HOGENOM" id="CLU_117567_0_0_0"/>
<dbReference type="Proteomes" id="UP000004925">
    <property type="component" value="Unassembled WGS sequence"/>
</dbReference>
<gene>
    <name evidence="1" type="ORF">FSCG_02109</name>
</gene>
<organism evidence="1 2">
    <name type="scientific">Fusobacterium vincentii 4_1_13</name>
    <dbReference type="NCBI Taxonomy" id="469606"/>
    <lineage>
        <taxon>Bacteria</taxon>
        <taxon>Fusobacteriati</taxon>
        <taxon>Fusobacteriota</taxon>
        <taxon>Fusobacteriia</taxon>
        <taxon>Fusobacteriales</taxon>
        <taxon>Fusobacteriaceae</taxon>
        <taxon>Fusobacterium</taxon>
    </lineage>
</organism>
<dbReference type="AlphaFoldDB" id="A0A0M1VY81"/>
<proteinExistence type="predicted"/>
<name>A0A0M1VY81_FUSVC</name>
<sequence length="201" mass="24034">MEVYIDNQKTNFGRRSKDLEKILKAISKKLEKHEKVIQNIYINGSNIQDNIILDIDMDRPNIMEVETKSYTDLVLDSLTISKEYIETYFEVKADFQQLIEDNEKISPIEIEETDSFLNWFSDLLFFLVENYAFAFRNLRETMETFREELVILAELKEKKDYVAYVSTLDYCISDILENFKNNIDYYYKSILEDLEQKKVIF</sequence>
<dbReference type="EMBL" id="ACDE02000006">
    <property type="protein sequence ID" value="EEO41396.1"/>
    <property type="molecule type" value="Genomic_DNA"/>
</dbReference>
<evidence type="ECO:0000313" key="1">
    <source>
        <dbReference type="EMBL" id="EEO41396.1"/>
    </source>
</evidence>
<evidence type="ECO:0008006" key="3">
    <source>
        <dbReference type="Google" id="ProtNLM"/>
    </source>
</evidence>
<evidence type="ECO:0000313" key="2">
    <source>
        <dbReference type="Proteomes" id="UP000004925"/>
    </source>
</evidence>
<comment type="caution">
    <text evidence="1">The sequence shown here is derived from an EMBL/GenBank/DDBJ whole genome shotgun (WGS) entry which is preliminary data.</text>
</comment>
<dbReference type="RefSeq" id="WP_008803717.1">
    <property type="nucleotide sequence ID" value="NZ_KQ235734.1"/>
</dbReference>
<accession>A0A0M1VY81</accession>
<protein>
    <recommendedName>
        <fullName evidence="3">Chemotaxis protein</fullName>
    </recommendedName>
</protein>